<name>A0A9Q1QLT3_9CARY</name>
<feature type="transmembrane region" description="Helical" evidence="1">
    <location>
        <begin position="25"/>
        <end position="47"/>
    </location>
</feature>
<dbReference type="OrthoDB" id="1699974at2759"/>
<evidence type="ECO:0000313" key="3">
    <source>
        <dbReference type="EMBL" id="KAJ8444765.1"/>
    </source>
</evidence>
<keyword evidence="4" id="KW-1185">Reference proteome</keyword>
<protein>
    <recommendedName>
        <fullName evidence="2">DUF8040 domain-containing protein</fullName>
    </recommendedName>
</protein>
<accession>A0A9Q1QLT3</accession>
<dbReference type="PANTHER" id="PTHR46250:SF15">
    <property type="entry name" value="OS01G0523800 PROTEIN"/>
    <property type="match status" value="1"/>
</dbReference>
<gene>
    <name evidence="3" type="ORF">Cgig2_011727</name>
</gene>
<dbReference type="AlphaFoldDB" id="A0A9Q1QLT3"/>
<evidence type="ECO:0000259" key="2">
    <source>
        <dbReference type="Pfam" id="PF26138"/>
    </source>
</evidence>
<proteinExistence type="predicted"/>
<sequence>MISTEYGSISSIVAYVEEEENAMQLVVTIMLLINAVLLVTLMPLMMAMHHTLVNLNKLIRGSDTTCKSELCMNRRTFNILCEMVRDIGGLIGSRYMPLEDIVAMFLYTFAHPFKNTTVGSYFYQSGASARWNKVKTLKVLTKEEKWTLVHGLLELSVNPQWKGEGSFKGGYLVMSEEKMNTKCPRSGLKAYPHIDSKIKWFREKYNNHKQTKGLWGVPFQFLDELGKLFGADRVTGTSCEDYVEVVDNLHNDNNSHLETIASAFTTTQQHKQVIMACELHLDQNKGSLMKKRKGLFNEVMKNSRAH</sequence>
<organism evidence="3 4">
    <name type="scientific">Carnegiea gigantea</name>
    <dbReference type="NCBI Taxonomy" id="171969"/>
    <lineage>
        <taxon>Eukaryota</taxon>
        <taxon>Viridiplantae</taxon>
        <taxon>Streptophyta</taxon>
        <taxon>Embryophyta</taxon>
        <taxon>Tracheophyta</taxon>
        <taxon>Spermatophyta</taxon>
        <taxon>Magnoliopsida</taxon>
        <taxon>eudicotyledons</taxon>
        <taxon>Gunneridae</taxon>
        <taxon>Pentapetalae</taxon>
        <taxon>Caryophyllales</taxon>
        <taxon>Cactineae</taxon>
        <taxon>Cactaceae</taxon>
        <taxon>Cactoideae</taxon>
        <taxon>Echinocereeae</taxon>
        <taxon>Carnegiea</taxon>
    </lineage>
</organism>
<evidence type="ECO:0000256" key="1">
    <source>
        <dbReference type="SAM" id="Phobius"/>
    </source>
</evidence>
<comment type="caution">
    <text evidence="3">The sequence shown here is derived from an EMBL/GenBank/DDBJ whole genome shotgun (WGS) entry which is preliminary data.</text>
</comment>
<keyword evidence="1" id="KW-0472">Membrane</keyword>
<dbReference type="Pfam" id="PF26138">
    <property type="entry name" value="DUF8040"/>
    <property type="match status" value="1"/>
</dbReference>
<dbReference type="EMBL" id="JAKOGI010000089">
    <property type="protein sequence ID" value="KAJ8444765.1"/>
    <property type="molecule type" value="Genomic_DNA"/>
</dbReference>
<dbReference type="InterPro" id="IPR058353">
    <property type="entry name" value="DUF8040"/>
</dbReference>
<keyword evidence="1" id="KW-1133">Transmembrane helix</keyword>
<reference evidence="3" key="1">
    <citation type="submission" date="2022-04" db="EMBL/GenBank/DDBJ databases">
        <title>Carnegiea gigantea Genome sequencing and assembly v2.</title>
        <authorList>
            <person name="Copetti D."/>
            <person name="Sanderson M.J."/>
            <person name="Burquez A."/>
            <person name="Wojciechowski M.F."/>
        </authorList>
    </citation>
    <scope>NUCLEOTIDE SEQUENCE</scope>
    <source>
        <strain evidence="3">SGP5-SGP5p</strain>
        <tissue evidence="3">Aerial part</tissue>
    </source>
</reference>
<feature type="domain" description="DUF8040" evidence="2">
    <location>
        <begin position="56"/>
        <end position="132"/>
    </location>
</feature>
<keyword evidence="1" id="KW-0812">Transmembrane</keyword>
<evidence type="ECO:0000313" key="4">
    <source>
        <dbReference type="Proteomes" id="UP001153076"/>
    </source>
</evidence>
<dbReference type="PANTHER" id="PTHR46250">
    <property type="entry name" value="MYB/SANT-LIKE DNA-BINDING DOMAIN PROTEIN-RELATED"/>
    <property type="match status" value="1"/>
</dbReference>
<dbReference type="Proteomes" id="UP001153076">
    <property type="component" value="Unassembled WGS sequence"/>
</dbReference>